<keyword evidence="2" id="KW-1185">Reference proteome</keyword>
<dbReference type="KEGG" id="cck:Ccar_25950"/>
<evidence type="ECO:0000313" key="2">
    <source>
        <dbReference type="Proteomes" id="UP000004198"/>
    </source>
</evidence>
<name>C6PZY7_9CLOT</name>
<comment type="caution">
    <text evidence="1">The sequence shown here is derived from an EMBL/GenBank/DDBJ whole genome shotgun (WGS) entry which is preliminary data.</text>
</comment>
<evidence type="ECO:0008006" key="3">
    <source>
        <dbReference type="Google" id="ProtNLM"/>
    </source>
</evidence>
<dbReference type="EMBL" id="ACVI01000103">
    <property type="protein sequence ID" value="EET85197.1"/>
    <property type="molecule type" value="Genomic_DNA"/>
</dbReference>
<dbReference type="AlphaFoldDB" id="C6PZY7"/>
<sequence>MDKSKEMSICDILGRDTSEYKEYVSIDLPKIKISEMLRDAIHSQNLSLRKISKIIDNMNLDDYKASYTQIARVTSGENYNINTLLKILDVLNLEIDIKEKRN</sequence>
<reference evidence="1 2" key="1">
    <citation type="submission" date="2009-06" db="EMBL/GenBank/DDBJ databases">
        <title>The draft genome of Clostridium carboxidivorans P7.</title>
        <authorList>
            <consortium name="US DOE Joint Genome Institute (JGI-PGF)"/>
            <person name="Lucas S."/>
            <person name="Copeland A."/>
            <person name="Lapidus A."/>
            <person name="Glavina del Rio T."/>
            <person name="Tice H."/>
            <person name="Bruce D."/>
            <person name="Goodwin L."/>
            <person name="Pitluck S."/>
            <person name="Larimer F."/>
            <person name="Land M.L."/>
            <person name="Hauser L."/>
            <person name="Hemme C.L."/>
        </authorList>
    </citation>
    <scope>NUCLEOTIDE SEQUENCE [LARGE SCALE GENOMIC DNA]</scope>
    <source>
        <strain evidence="1 2">P7</strain>
    </source>
</reference>
<organism evidence="1 2">
    <name type="scientific">Clostridium carboxidivorans P7</name>
    <dbReference type="NCBI Taxonomy" id="536227"/>
    <lineage>
        <taxon>Bacteria</taxon>
        <taxon>Bacillati</taxon>
        <taxon>Bacillota</taxon>
        <taxon>Clostridia</taxon>
        <taxon>Eubacteriales</taxon>
        <taxon>Clostridiaceae</taxon>
        <taxon>Clostridium</taxon>
    </lineage>
</organism>
<evidence type="ECO:0000313" key="1">
    <source>
        <dbReference type="EMBL" id="EET85197.1"/>
    </source>
</evidence>
<dbReference type="Proteomes" id="UP000004198">
    <property type="component" value="Unassembled WGS sequence"/>
</dbReference>
<dbReference type="RefSeq" id="WP_007063239.1">
    <property type="nucleotide sequence ID" value="NC_014565.1"/>
</dbReference>
<accession>C6PZY7</accession>
<dbReference type="PATRIC" id="fig|536227.13.peg.21"/>
<protein>
    <recommendedName>
        <fullName evidence="3">HTH cro/C1-type domain-containing protein</fullName>
    </recommendedName>
</protein>
<gene>
    <name evidence="1" type="ORF">CcarbDRAFT_4354</name>
</gene>
<proteinExistence type="predicted"/>